<evidence type="ECO:0000313" key="1">
    <source>
        <dbReference type="EMBL" id="PHM61551.1"/>
    </source>
</evidence>
<dbReference type="AlphaFoldDB" id="A0A2D0KDP3"/>
<proteinExistence type="predicted"/>
<dbReference type="Proteomes" id="UP000222168">
    <property type="component" value="Unassembled WGS sequence"/>
</dbReference>
<organism evidence="1 2">
    <name type="scientific">Xenorhabdus ishibashii</name>
    <dbReference type="NCBI Taxonomy" id="1034471"/>
    <lineage>
        <taxon>Bacteria</taxon>
        <taxon>Pseudomonadati</taxon>
        <taxon>Pseudomonadota</taxon>
        <taxon>Gammaproteobacteria</taxon>
        <taxon>Enterobacterales</taxon>
        <taxon>Morganellaceae</taxon>
        <taxon>Xenorhabdus</taxon>
    </lineage>
</organism>
<protein>
    <submittedName>
        <fullName evidence="1">Transposase</fullName>
    </submittedName>
</protein>
<gene>
    <name evidence="1" type="ORF">Xish_00687</name>
</gene>
<reference evidence="1 2" key="1">
    <citation type="journal article" date="2017" name="Nat. Microbiol.">
        <title>Natural product diversity associated with the nematode symbionts Photorhabdus and Xenorhabdus.</title>
        <authorList>
            <person name="Tobias N.J."/>
            <person name="Wolff H."/>
            <person name="Djahanschiri B."/>
            <person name="Grundmann F."/>
            <person name="Kronenwerth M."/>
            <person name="Shi Y.M."/>
            <person name="Simonyi S."/>
            <person name="Grun P."/>
            <person name="Shapiro-Ilan D."/>
            <person name="Pidot S.J."/>
            <person name="Stinear T.P."/>
            <person name="Ebersberger I."/>
            <person name="Bode H.B."/>
        </authorList>
    </citation>
    <scope>NUCLEOTIDE SEQUENCE [LARGE SCALE GENOMIC DNA]</scope>
    <source>
        <strain evidence="1 2">DSM 22670</strain>
    </source>
</reference>
<keyword evidence="2" id="KW-1185">Reference proteome</keyword>
<comment type="caution">
    <text evidence="1">The sequence shown here is derived from an EMBL/GenBank/DDBJ whole genome shotgun (WGS) entry which is preliminary data.</text>
</comment>
<name>A0A2D0KDP3_9GAMM</name>
<evidence type="ECO:0000313" key="2">
    <source>
        <dbReference type="Proteomes" id="UP000222168"/>
    </source>
</evidence>
<accession>A0A2D0KDP3</accession>
<sequence>MKVSRSTFYIWQEKPVRLFSDEQRALHQKATALFKESREILGYRMLAKKLRKEGFTIPDRNERRCAGLSALLQFNAITHG</sequence>
<dbReference type="EMBL" id="NJAK01000001">
    <property type="protein sequence ID" value="PHM61551.1"/>
    <property type="molecule type" value="Genomic_DNA"/>
</dbReference>